<accession>A0A1E8FC58</accession>
<dbReference type="Proteomes" id="UP000176037">
    <property type="component" value="Unassembled WGS sequence"/>
</dbReference>
<dbReference type="STRING" id="1856405.BFC17_04255"/>
<dbReference type="PROSITE" id="PS01124">
    <property type="entry name" value="HTH_ARAC_FAMILY_2"/>
    <property type="match status" value="1"/>
</dbReference>
<dbReference type="OrthoDB" id="5582699at2"/>
<dbReference type="InterPro" id="IPR032687">
    <property type="entry name" value="AraC-type_N"/>
</dbReference>
<dbReference type="InterPro" id="IPR018060">
    <property type="entry name" value="HTH_AraC"/>
</dbReference>
<name>A0A1E8FC58_9ALTE</name>
<evidence type="ECO:0000313" key="5">
    <source>
        <dbReference type="EMBL" id="OFI33479.1"/>
    </source>
</evidence>
<feature type="domain" description="HTH araC/xylS-type" evidence="4">
    <location>
        <begin position="259"/>
        <end position="356"/>
    </location>
</feature>
<dbReference type="PANTHER" id="PTHR47894">
    <property type="entry name" value="HTH-TYPE TRANSCRIPTIONAL REGULATOR GADX"/>
    <property type="match status" value="1"/>
</dbReference>
<dbReference type="Gene3D" id="1.10.10.60">
    <property type="entry name" value="Homeodomain-like"/>
    <property type="match status" value="1"/>
</dbReference>
<dbReference type="SUPFAM" id="SSF46689">
    <property type="entry name" value="Homeodomain-like"/>
    <property type="match status" value="1"/>
</dbReference>
<dbReference type="InterPro" id="IPR009057">
    <property type="entry name" value="Homeodomain-like_sf"/>
</dbReference>
<evidence type="ECO:0000259" key="4">
    <source>
        <dbReference type="PROSITE" id="PS01124"/>
    </source>
</evidence>
<keyword evidence="1" id="KW-0805">Transcription regulation</keyword>
<evidence type="ECO:0000313" key="6">
    <source>
        <dbReference type="Proteomes" id="UP000176037"/>
    </source>
</evidence>
<dbReference type="AlphaFoldDB" id="A0A1E8FC58"/>
<organism evidence="5 6">
    <name type="scientific">Alteromonas lipolytica</name>
    <dbReference type="NCBI Taxonomy" id="1856405"/>
    <lineage>
        <taxon>Bacteria</taxon>
        <taxon>Pseudomonadati</taxon>
        <taxon>Pseudomonadota</taxon>
        <taxon>Gammaproteobacteria</taxon>
        <taxon>Alteromonadales</taxon>
        <taxon>Alteromonadaceae</taxon>
        <taxon>Alteromonas/Salinimonas group</taxon>
        <taxon>Alteromonas</taxon>
    </lineage>
</organism>
<dbReference type="PANTHER" id="PTHR47894:SF1">
    <property type="entry name" value="HTH-TYPE TRANSCRIPTIONAL REGULATOR VQSM"/>
    <property type="match status" value="1"/>
</dbReference>
<dbReference type="Pfam" id="PF12833">
    <property type="entry name" value="HTH_18"/>
    <property type="match status" value="1"/>
</dbReference>
<dbReference type="EMBL" id="MJIC01000015">
    <property type="protein sequence ID" value="OFI33479.1"/>
    <property type="molecule type" value="Genomic_DNA"/>
</dbReference>
<keyword evidence="6" id="KW-1185">Reference proteome</keyword>
<evidence type="ECO:0000256" key="2">
    <source>
        <dbReference type="ARBA" id="ARBA00023125"/>
    </source>
</evidence>
<dbReference type="GO" id="GO:0000976">
    <property type="term" value="F:transcription cis-regulatory region binding"/>
    <property type="evidence" value="ECO:0007669"/>
    <property type="project" value="TreeGrafter"/>
</dbReference>
<evidence type="ECO:0000256" key="3">
    <source>
        <dbReference type="ARBA" id="ARBA00023163"/>
    </source>
</evidence>
<keyword evidence="3" id="KW-0804">Transcription</keyword>
<comment type="caution">
    <text evidence="5">The sequence shown here is derived from an EMBL/GenBank/DDBJ whole genome shotgun (WGS) entry which is preliminary data.</text>
</comment>
<proteinExistence type="predicted"/>
<dbReference type="GO" id="GO:0003700">
    <property type="term" value="F:DNA-binding transcription factor activity"/>
    <property type="evidence" value="ECO:0007669"/>
    <property type="project" value="InterPro"/>
</dbReference>
<protein>
    <recommendedName>
        <fullName evidence="4">HTH araC/xylS-type domain-containing protein</fullName>
    </recommendedName>
</protein>
<keyword evidence="2" id="KW-0238">DNA-binding</keyword>
<evidence type="ECO:0000256" key="1">
    <source>
        <dbReference type="ARBA" id="ARBA00023015"/>
    </source>
</evidence>
<dbReference type="RefSeq" id="WP_070177855.1">
    <property type="nucleotide sequence ID" value="NZ_BMJR01000002.1"/>
</dbReference>
<dbReference type="SMART" id="SM00342">
    <property type="entry name" value="HTH_ARAC"/>
    <property type="match status" value="1"/>
</dbReference>
<reference evidence="5 6" key="1">
    <citation type="submission" date="2016-09" db="EMBL/GenBank/DDBJ databases">
        <title>Alteromonas lipolytica, a new species isolated from sea water.</title>
        <authorList>
            <person name="Wu Y.-H."/>
            <person name="Cheng H."/>
            <person name="Xu X.-W."/>
        </authorList>
    </citation>
    <scope>NUCLEOTIDE SEQUENCE [LARGE SCALE GENOMIC DNA]</scope>
    <source>
        <strain evidence="5 6">JW12</strain>
    </source>
</reference>
<sequence length="362" mass="41810">MTIYQPEKHQKFVNSMQDDSLSSGRKTRVSAQKIQFLYRVVKELNLPCEDLLSSMVKRLDITPNYQPTVKLSDVVRIYEELSECGVPALALEIGKRISCGDYGLYGCTLLCKRQLIDALRFAVKYQTLVTRTTSLVLTQEDDDTVFFGCEDILFQPELIDFNLELQMSINFRLFRDILGDPDFAPRRVFYAFPKPKHHKLLEEDAKCEVLYQQSKTGVELSMADVQRAPSKTNPLAVPLLLKVCNEQILDFMNQSETVEKVYSWVSQNIHNDLKIEKVAEELCVSERTLRRKLSENGTSFSEICLTIKKGFAKKYLRDTKLSYDDISESLGFKDTSNFRHAFKSWTGQTPMEYRNDWELHTV</sequence>
<dbReference type="GO" id="GO:0005829">
    <property type="term" value="C:cytosol"/>
    <property type="evidence" value="ECO:0007669"/>
    <property type="project" value="TreeGrafter"/>
</dbReference>
<dbReference type="Pfam" id="PF12625">
    <property type="entry name" value="Arabinose_bd"/>
    <property type="match status" value="1"/>
</dbReference>
<gene>
    <name evidence="5" type="ORF">BFC17_04255</name>
</gene>